<dbReference type="OrthoDB" id="5141003at2"/>
<gene>
    <name evidence="2" type="ORF">FB460_1036</name>
</gene>
<reference evidence="2 3" key="1">
    <citation type="submission" date="2019-06" db="EMBL/GenBank/DDBJ databases">
        <title>Sequencing the genomes of 1000 actinobacteria strains.</title>
        <authorList>
            <person name="Klenk H.-P."/>
        </authorList>
    </citation>
    <scope>NUCLEOTIDE SEQUENCE [LARGE SCALE GENOMIC DNA]</scope>
    <source>
        <strain evidence="2 3">DSM 8251</strain>
    </source>
</reference>
<sequence>MIAQVVVGVLVLILLLLITAPLETLTWWAAQEEPRTRVNAAPTGPKESQGSCWIVYMSGIGAVSGSSPKPEKPLLERLRARLGDDAVLVEGVYPYSVLDHGLTENRDGSWFWRQMERLQNRRFPVLPWAINAYNILQVLVSADRRYGPMFNLALASHVWRQLREAGYRQGSGDPVVLLGWSGGAQICVGAAWYLADVGVPVYMLSLGGVLSSDPGLDRIKHLWHIQGTRDRVPYVGQIVFPARWPWFAESSFNRARREGRITRHEIGPWRHAKSPTYLSRRPQEDGLVPVDDTVNALVDPLVREGLIQRRELPSGSDPEPSEGPSDQT</sequence>
<comment type="caution">
    <text evidence="2">The sequence shown here is derived from an EMBL/GenBank/DDBJ whole genome shotgun (WGS) entry which is preliminary data.</text>
</comment>
<feature type="region of interest" description="Disordered" evidence="1">
    <location>
        <begin position="305"/>
        <end position="328"/>
    </location>
</feature>
<accession>A0A542ZSA0</accession>
<evidence type="ECO:0000313" key="3">
    <source>
        <dbReference type="Proteomes" id="UP000316196"/>
    </source>
</evidence>
<keyword evidence="3" id="KW-1185">Reference proteome</keyword>
<evidence type="ECO:0008006" key="4">
    <source>
        <dbReference type="Google" id="ProtNLM"/>
    </source>
</evidence>
<dbReference type="EMBL" id="VFOR01000001">
    <property type="protein sequence ID" value="TQL63235.1"/>
    <property type="molecule type" value="Genomic_DNA"/>
</dbReference>
<name>A0A542ZSA0_9ACTN</name>
<dbReference type="InterPro" id="IPR029058">
    <property type="entry name" value="AB_hydrolase_fold"/>
</dbReference>
<proteinExistence type="predicted"/>
<dbReference type="RefSeq" id="WP_142092977.1">
    <property type="nucleotide sequence ID" value="NZ_BAAAMD010000001.1"/>
</dbReference>
<evidence type="ECO:0000256" key="1">
    <source>
        <dbReference type="SAM" id="MobiDB-lite"/>
    </source>
</evidence>
<dbReference type="Proteomes" id="UP000316196">
    <property type="component" value="Unassembled WGS sequence"/>
</dbReference>
<dbReference type="SUPFAM" id="SSF53474">
    <property type="entry name" value="alpha/beta-Hydrolases"/>
    <property type="match status" value="1"/>
</dbReference>
<protein>
    <recommendedName>
        <fullName evidence="4">Alpha/beta hydrolase family protein</fullName>
    </recommendedName>
</protein>
<feature type="compositionally biased region" description="Low complexity" evidence="1">
    <location>
        <begin position="313"/>
        <end position="328"/>
    </location>
</feature>
<evidence type="ECO:0000313" key="2">
    <source>
        <dbReference type="EMBL" id="TQL63235.1"/>
    </source>
</evidence>
<dbReference type="AlphaFoldDB" id="A0A542ZSA0"/>
<organism evidence="2 3">
    <name type="scientific">Propioniferax innocua</name>
    <dbReference type="NCBI Taxonomy" id="1753"/>
    <lineage>
        <taxon>Bacteria</taxon>
        <taxon>Bacillati</taxon>
        <taxon>Actinomycetota</taxon>
        <taxon>Actinomycetes</taxon>
        <taxon>Propionibacteriales</taxon>
        <taxon>Propionibacteriaceae</taxon>
        <taxon>Propioniferax</taxon>
    </lineage>
</organism>